<feature type="compositionally biased region" description="Basic and acidic residues" evidence="1">
    <location>
        <begin position="323"/>
        <end position="339"/>
    </location>
</feature>
<feature type="compositionally biased region" description="Gly residues" evidence="1">
    <location>
        <begin position="613"/>
        <end position="629"/>
    </location>
</feature>
<dbReference type="Gene3D" id="2.60.40.10">
    <property type="entry name" value="Immunoglobulins"/>
    <property type="match status" value="1"/>
</dbReference>
<feature type="compositionally biased region" description="Low complexity" evidence="1">
    <location>
        <begin position="310"/>
        <end position="322"/>
    </location>
</feature>
<feature type="compositionally biased region" description="Low complexity" evidence="1">
    <location>
        <begin position="541"/>
        <end position="553"/>
    </location>
</feature>
<feature type="compositionally biased region" description="Basic residues" evidence="1">
    <location>
        <begin position="594"/>
        <end position="607"/>
    </location>
</feature>
<dbReference type="SUPFAM" id="SSF81606">
    <property type="entry name" value="PP2C-like"/>
    <property type="match status" value="1"/>
</dbReference>
<feature type="compositionally biased region" description="Polar residues" evidence="1">
    <location>
        <begin position="98"/>
        <end position="109"/>
    </location>
</feature>
<dbReference type="PANTHER" id="PTHR12320">
    <property type="entry name" value="PROTEIN PHOSPHATASE 2C"/>
    <property type="match status" value="1"/>
</dbReference>
<dbReference type="InterPro" id="IPR032640">
    <property type="entry name" value="AMPK1_CBM"/>
</dbReference>
<dbReference type="Pfam" id="PF16561">
    <property type="entry name" value="AMPK1_CBM"/>
    <property type="match status" value="1"/>
</dbReference>
<feature type="compositionally biased region" description="Polar residues" evidence="1">
    <location>
        <begin position="300"/>
        <end position="309"/>
    </location>
</feature>
<reference evidence="3" key="1">
    <citation type="submission" date="2014-11" db="EMBL/GenBank/DDBJ databases">
        <authorList>
            <person name="Otto D Thomas"/>
            <person name="Naeem Raeece"/>
        </authorList>
    </citation>
    <scope>NUCLEOTIDE SEQUENCE</scope>
</reference>
<sequence length="1035" mass="111761">MEQPSSTSAAASGSSHRRGKTGCRLSSGPPREGFLHLATQVAKTDGYRYKLQAGSVLRFLKTRQKKAEWQSKINAAAREKFESVKRSQQLSQRDDFHPSTQKKSVNSQESTPSAVATSPSTRDSRERERNRRKDSDRSSGRRHETSIFSAAAAAAEALSLQEAVEQKGRQRGHADRGSKTVAGGNGDRREDKGGRTRHPQQPSSLSSSYSHAPQGRKPSASSYNDRRDIPAPTSPQNAHTPHPPPQQQQQQRHQSSLSTHKQSEAHGTPPQPSSDGTTASTSMSVTSHRSQPPPLGPSPLESQDISVSLSSSASATTTTSTAGHRDVPRERDKEKDERAPTVSTRSSSDSHSGSVSAASVPVPSPPRAPTATARTAQNRTHALSRAPAAPPPTLHRSEAAASIAMGKSSSNSGVWPTTEEGTKIRDLPDTGRADVIIKWVDPQAHVVELAGSFTGRPWEERLSLWRCPASGIFWVSLLEAVPELKTGVHFYKFVVDGEWRCDDSMPQQRDPGDNWNNVLIVSPAVRRTRSRPLTINNDGGASFASSPAAASAATHSDFPGSPAADFHHRKDLAGCPQHNHSPKSPHVHTGGHYPHQHHPPSQHHHPQQYHSSAGGGGLHPHSAGGGGGPCNFYAHESMGSFNEGDSVTSHEHDADRAANGDLLMKHSQSATHVALAASREEGLRRVTSLSVQGWPPSVLEFLISPDLLVDLQLPIDVRENSGLKLMSGGFMIPHPDKAHTGGADAYFASPETGCLGIADGVGEWDSFGLNPRLFAEQLMRGCKEASAKISDEHESPVHRAVKVLTAGYATTSAFGSSTALICCLDQPGERLGVSNLGDSTLMVLRRQKSHVMTCVMRTKEQQHTFNCPFQLARLPRDEHYPQLIKEGKATLVRVLRQSSMMPQDTPSMAATYSTSLQEGDLVLLGTDGVFDNLFDHEICALANLTMSPYEASLLQNSELVTPAEHVAAAVAHAAFHRSRDPKAKTPFARHARQSGTHYAGGKMDDITVLAAWVVRPSHSERMRKQSSVHQDIGKV</sequence>
<protein>
    <recommendedName>
        <fullName evidence="2">PPM-type phosphatase domain-containing protein</fullName>
    </recommendedName>
</protein>
<dbReference type="InterPro" id="IPR039123">
    <property type="entry name" value="PPTC7"/>
</dbReference>
<dbReference type="SUPFAM" id="SSF81296">
    <property type="entry name" value="E set domains"/>
    <property type="match status" value="1"/>
</dbReference>
<dbReference type="SMART" id="SM00332">
    <property type="entry name" value="PP2Cc"/>
    <property type="match status" value="1"/>
</dbReference>
<feature type="compositionally biased region" description="Basic and acidic residues" evidence="1">
    <location>
        <begin position="122"/>
        <end position="145"/>
    </location>
</feature>
<dbReference type="InterPro" id="IPR013783">
    <property type="entry name" value="Ig-like_fold"/>
</dbReference>
<dbReference type="InterPro" id="IPR001932">
    <property type="entry name" value="PPM-type_phosphatase-like_dom"/>
</dbReference>
<feature type="compositionally biased region" description="Polar residues" evidence="1">
    <location>
        <begin position="273"/>
        <end position="290"/>
    </location>
</feature>
<dbReference type="PROSITE" id="PS51746">
    <property type="entry name" value="PPM_2"/>
    <property type="match status" value="1"/>
</dbReference>
<dbReference type="CDD" id="cd02859">
    <property type="entry name" value="E_set_AMPKbeta_like_N"/>
    <property type="match status" value="1"/>
</dbReference>
<dbReference type="Gene3D" id="3.60.40.10">
    <property type="entry name" value="PPM-type phosphatase domain"/>
    <property type="match status" value="1"/>
</dbReference>
<evidence type="ECO:0000259" key="2">
    <source>
        <dbReference type="PROSITE" id="PS51746"/>
    </source>
</evidence>
<feature type="region of interest" description="Disordered" evidence="1">
    <location>
        <begin position="79"/>
        <end position="426"/>
    </location>
</feature>
<feature type="region of interest" description="Disordered" evidence="1">
    <location>
        <begin position="530"/>
        <end position="630"/>
    </location>
</feature>
<proteinExistence type="predicted"/>
<dbReference type="VEuPathDB" id="CryptoDB:Cvel_11390"/>
<feature type="compositionally biased region" description="Basic and acidic residues" evidence="1">
    <location>
        <begin position="164"/>
        <end position="178"/>
    </location>
</feature>
<dbReference type="InterPro" id="IPR014756">
    <property type="entry name" value="Ig_E-set"/>
</dbReference>
<feature type="compositionally biased region" description="Low complexity" evidence="1">
    <location>
        <begin position="149"/>
        <end position="163"/>
    </location>
</feature>
<dbReference type="GO" id="GO:0004722">
    <property type="term" value="F:protein serine/threonine phosphatase activity"/>
    <property type="evidence" value="ECO:0007669"/>
    <property type="project" value="TreeGrafter"/>
</dbReference>
<dbReference type="PhylomeDB" id="A0A0G4I6Q1"/>
<dbReference type="AlphaFoldDB" id="A0A0G4I6Q1"/>
<dbReference type="EMBL" id="CDMZ01005300">
    <property type="protein sequence ID" value="CEM52609.1"/>
    <property type="molecule type" value="Genomic_DNA"/>
</dbReference>
<feature type="compositionally biased region" description="Low complexity" evidence="1">
    <location>
        <begin position="1"/>
        <end position="14"/>
    </location>
</feature>
<evidence type="ECO:0000256" key="1">
    <source>
        <dbReference type="SAM" id="MobiDB-lite"/>
    </source>
</evidence>
<feature type="compositionally biased region" description="Low complexity" evidence="1">
    <location>
        <begin position="110"/>
        <end position="121"/>
    </location>
</feature>
<evidence type="ECO:0000313" key="3">
    <source>
        <dbReference type="EMBL" id="CEM52609.1"/>
    </source>
</evidence>
<name>A0A0G4I6Q1_9ALVE</name>
<organism evidence="3">
    <name type="scientific">Chromera velia CCMP2878</name>
    <dbReference type="NCBI Taxonomy" id="1169474"/>
    <lineage>
        <taxon>Eukaryota</taxon>
        <taxon>Sar</taxon>
        <taxon>Alveolata</taxon>
        <taxon>Colpodellida</taxon>
        <taxon>Chromeraceae</taxon>
        <taxon>Chromera</taxon>
    </lineage>
</organism>
<dbReference type="InterPro" id="IPR036457">
    <property type="entry name" value="PPM-type-like_dom_sf"/>
</dbReference>
<feature type="compositionally biased region" description="Low complexity" evidence="1">
    <location>
        <begin position="340"/>
        <end position="361"/>
    </location>
</feature>
<feature type="region of interest" description="Disordered" evidence="1">
    <location>
        <begin position="1"/>
        <end position="32"/>
    </location>
</feature>
<gene>
    <name evidence="3" type="ORF">Cvel_11390</name>
</gene>
<dbReference type="PANTHER" id="PTHR12320:SF1">
    <property type="entry name" value="PROTEIN PHOSPHATASE PTC7 HOMOLOG"/>
    <property type="match status" value="1"/>
</dbReference>
<feature type="compositionally biased region" description="Low complexity" evidence="1">
    <location>
        <begin position="369"/>
        <end position="380"/>
    </location>
</feature>
<feature type="domain" description="PPM-type phosphatase" evidence="2">
    <location>
        <begin position="729"/>
        <end position="1013"/>
    </location>
</feature>
<accession>A0A0G4I6Q1</accession>